<evidence type="ECO:0000313" key="1">
    <source>
        <dbReference type="EMBL" id="KAF1692104.1"/>
    </source>
</evidence>
<dbReference type="Proteomes" id="UP000788419">
    <property type="component" value="Unassembled WGS sequence"/>
</dbReference>
<dbReference type="EMBL" id="PDWN01000018">
    <property type="protein sequence ID" value="KAF1692104.1"/>
    <property type="molecule type" value="Genomic_DNA"/>
</dbReference>
<sequence>MEVFRSPACGCCGAWVEHMQHAGFPVQVREVDDLEAVRRQMGVPFGKGSCHTARIDGYIVEGHVPAADIRRLLAQRPNARGLVLPGMPAGSPGMEMPDGHVQPYTVELVGHDGVSRAWSRHGD</sequence>
<reference evidence="1 2" key="1">
    <citation type="submission" date="2017-10" db="EMBL/GenBank/DDBJ databases">
        <title>Whole genome sequencing of members of genus Pseudoxanthomonas.</title>
        <authorList>
            <person name="Kumar S."/>
            <person name="Bansal K."/>
            <person name="Kaur A."/>
            <person name="Patil P."/>
            <person name="Sharma S."/>
            <person name="Patil P.B."/>
        </authorList>
    </citation>
    <scope>NUCLEOTIDE SEQUENCE [LARGE SCALE GENOMIC DNA]</scope>
    <source>
        <strain evidence="1 2">DSM 17801</strain>
    </source>
</reference>
<protein>
    <submittedName>
        <fullName evidence="1">Copper amine oxidase</fullName>
    </submittedName>
</protein>
<dbReference type="InterPro" id="IPR007332">
    <property type="entry name" value="DUF411"/>
</dbReference>
<dbReference type="Pfam" id="PF04214">
    <property type="entry name" value="DUF411"/>
    <property type="match status" value="1"/>
</dbReference>
<comment type="caution">
    <text evidence="1">The sequence shown here is derived from an EMBL/GenBank/DDBJ whole genome shotgun (WGS) entry which is preliminary data.</text>
</comment>
<keyword evidence="2" id="KW-1185">Reference proteome</keyword>
<gene>
    <name evidence="1" type="ORF">CSC65_15215</name>
</gene>
<evidence type="ECO:0000313" key="2">
    <source>
        <dbReference type="Proteomes" id="UP000788419"/>
    </source>
</evidence>
<name>A0ABQ6Z3K2_9GAMM</name>
<accession>A0ABQ6Z3K2</accession>
<proteinExistence type="predicted"/>
<organism evidence="1 2">
    <name type="scientific">Pseudoxanthomonas daejeonensis</name>
    <dbReference type="NCBI Taxonomy" id="266062"/>
    <lineage>
        <taxon>Bacteria</taxon>
        <taxon>Pseudomonadati</taxon>
        <taxon>Pseudomonadota</taxon>
        <taxon>Gammaproteobacteria</taxon>
        <taxon>Lysobacterales</taxon>
        <taxon>Lysobacteraceae</taxon>
        <taxon>Pseudoxanthomonas</taxon>
    </lineage>
</organism>